<sequence length="123" mass="14036">MVLQKSSELTRINARRTDVFDIFNFKHYTGSNPYLDVGALVFDFALIESRKPLPIEDYIATISDRYPNLSSQTYESHAHLFARVASEVGNLIWIYTLTTGVLSHIQIARGLASNHYMNAQLER</sequence>
<keyword evidence="2" id="KW-1185">Reference proteome</keyword>
<dbReference type="Proteomes" id="UP001055453">
    <property type="component" value="Chromosome"/>
</dbReference>
<name>A0ABN6PTA0_NOSCO</name>
<proteinExistence type="predicted"/>
<gene>
    <name evidence="1" type="ORF">ANSO36C_01280</name>
</gene>
<accession>A0ABN6PTA0</accession>
<dbReference type="EMBL" id="AP025732">
    <property type="protein sequence ID" value="BDI14326.1"/>
    <property type="molecule type" value="Genomic_DNA"/>
</dbReference>
<protein>
    <submittedName>
        <fullName evidence="1">Uncharacterized protein</fullName>
    </submittedName>
</protein>
<organism evidence="1 2">
    <name type="scientific">Nostoc cf. commune SO-36</name>
    <dbReference type="NCBI Taxonomy" id="449208"/>
    <lineage>
        <taxon>Bacteria</taxon>
        <taxon>Bacillati</taxon>
        <taxon>Cyanobacteriota</taxon>
        <taxon>Cyanophyceae</taxon>
        <taxon>Nostocales</taxon>
        <taxon>Nostocaceae</taxon>
        <taxon>Nostoc</taxon>
    </lineage>
</organism>
<evidence type="ECO:0000313" key="2">
    <source>
        <dbReference type="Proteomes" id="UP001055453"/>
    </source>
</evidence>
<evidence type="ECO:0000313" key="1">
    <source>
        <dbReference type="EMBL" id="BDI14326.1"/>
    </source>
</evidence>
<reference evidence="1" key="1">
    <citation type="submission" date="2022-04" db="EMBL/GenBank/DDBJ databases">
        <title>Complete genome sequence of a cyanobacterium, Nostoc sp. SO-36, isolated in Antarctica.</title>
        <authorList>
            <person name="Kanesaki Y."/>
            <person name="Effendi D."/>
            <person name="Sakamoto T."/>
            <person name="Ohtani S."/>
            <person name="Awai K."/>
        </authorList>
    </citation>
    <scope>NUCLEOTIDE SEQUENCE</scope>
    <source>
        <strain evidence="1">SO-36</strain>
    </source>
</reference>